<gene>
    <name evidence="1" type="ORF">BSR29_04540</name>
</gene>
<dbReference type="EMBL" id="MQSV01000002">
    <property type="protein sequence ID" value="OKL49105.1"/>
    <property type="molecule type" value="Genomic_DNA"/>
</dbReference>
<dbReference type="OrthoDB" id="9757809at2"/>
<evidence type="ECO:0000313" key="1">
    <source>
        <dbReference type="EMBL" id="OKL49105.1"/>
    </source>
</evidence>
<dbReference type="RefSeq" id="WP_073709094.1">
    <property type="nucleotide sequence ID" value="NZ_MQSV01000002.1"/>
</dbReference>
<keyword evidence="2" id="KW-1185">Reference proteome</keyword>
<organism evidence="1 2">
    <name type="scientific">Boudabousia liubingyangii</name>
    <dbReference type="NCBI Taxonomy" id="1921764"/>
    <lineage>
        <taxon>Bacteria</taxon>
        <taxon>Bacillati</taxon>
        <taxon>Actinomycetota</taxon>
        <taxon>Actinomycetes</taxon>
        <taxon>Actinomycetales</taxon>
        <taxon>Actinomycetaceae</taxon>
        <taxon>Boudabousia</taxon>
    </lineage>
</organism>
<dbReference type="AlphaFoldDB" id="A0A1Q5PNW0"/>
<reference evidence="1 2" key="1">
    <citation type="submission" date="2016-11" db="EMBL/GenBank/DDBJ databases">
        <title>Actinomyces gypaetusis sp. nov. isolated from the vulture Gypaetus barbatus in Qinghai Tibet Plateau China.</title>
        <authorList>
            <person name="Meng X."/>
        </authorList>
    </citation>
    <scope>NUCLEOTIDE SEQUENCE [LARGE SCALE GENOMIC DNA]</scope>
    <source>
        <strain evidence="1 2">VUL4_2</strain>
    </source>
</reference>
<dbReference type="STRING" id="1921764.BSR28_04105"/>
<accession>A0A1Q5PNW0</accession>
<name>A0A1Q5PNW0_9ACTO</name>
<comment type="caution">
    <text evidence="1">The sequence shown here is derived from an EMBL/GenBank/DDBJ whole genome shotgun (WGS) entry which is preliminary data.</text>
</comment>
<dbReference type="Proteomes" id="UP000186785">
    <property type="component" value="Unassembled WGS sequence"/>
</dbReference>
<protein>
    <submittedName>
        <fullName evidence="1">Uncharacterized protein</fullName>
    </submittedName>
</protein>
<sequence>MSELMILTALDGALIEGVPALVADSLNRELNFAFSDSELPDESAFRGAATDPGDAHAWLERLKAVLQAEESQNQLVVLPSFLVLLPKAAQELRKSPARIVFARASLTECWSRLGLLAPGQPVGLGPVRATWLQLAQSRKEAWLAVGAIEQDLSGYATHTAAQALFDVFSSRIDQS</sequence>
<proteinExistence type="predicted"/>
<evidence type="ECO:0000313" key="2">
    <source>
        <dbReference type="Proteomes" id="UP000186785"/>
    </source>
</evidence>